<feature type="coiled-coil region" evidence="1">
    <location>
        <begin position="1494"/>
        <end position="1591"/>
    </location>
</feature>
<feature type="region of interest" description="Disordered" evidence="2">
    <location>
        <begin position="690"/>
        <end position="718"/>
    </location>
</feature>
<dbReference type="PANTHER" id="PTHR37161:SF3">
    <property type="entry name" value="HDC10475"/>
    <property type="match status" value="1"/>
</dbReference>
<keyword evidence="3" id="KW-1133">Transmembrane helix</keyword>
<dbReference type="Proteomes" id="UP000719412">
    <property type="component" value="Unassembled WGS sequence"/>
</dbReference>
<gene>
    <name evidence="4" type="ORF">GEV33_010581</name>
</gene>
<sequence>MAERDNPFGFGSSVKRFATLGLHPELVTVNQSNPLGPGHYNPRRPECSYKSKASSWKVKLDSEEFSKFLGFRNPQLLCDRWFERSLGGPGNYDLIDYKTTSGTSRLKNVGFGTGKRFHTAIKDETLPPGAHTIRTPKTKFNKTPTFEWDGFAPRFKTTEPPYRKAPNRYNLPHYCITDKVVSKRGPYDTFTGPRNETTIKNHFAPALFKPPDAFYTVPSAMDHLLHHPSKNRCGKFFLDERFPEGMSIKVTKNGFAMYERDPEHPSPAAYDVSMGIKQEKETLHPFNSSNINARPPPNWKIHPGPDRYKVKHPTCHKKGAKGSWISESIKSPNTMRIVQIRHWIPKTLCNGILVRTSADLGQLISGRSTTPIQLNRIGRNWREKTPKREFVAKCDCKTEFVGRATILWNSDAEMDKASPTFPDWARKMTDLLLGVLTTGLALRNVYQVKSSSASCRGPAPVESLVFLVWSSTPLARNHKLLVATSPPLKESVIDQGLCERNSLPAITRHQPHAQQCIPAAPSMTHSSHSTALSRITKRLNSDKSIGEPHSPETPRARPLTTRRLRRHVALSRDISHVWEPVCCSCHISRCHAGKVKPPPSEMLRWLGPRKAPTPNDGQADPIPSILQDEDVTDDPLAALDTHRRGQKQIYSVSRARVSTPHDSIFAAPMALRFVILCVIDRVNPLFRDVPQKPQRQQSPHPGEKSSSSGYGSSLDPYYTEPKLRDDAVTILDQNPAFVKSIKTSAKVKNNRSLPSSGSSGAGTLTTIHEGRVDLPVPKPIWPDNKPHDSLVDDALLLYTSLNHQHLDSPSLDGRLELSVREVLVELLNGINATMDGSTGLTPEEMLKSVNEKIAASVEALRMNTEDEMKKLCVNLSNCRKINSVLRAFSNSPERTVSSEADEFYQIVSGSSSSGFSDTNALPVFIHEDLGSVPNGVRNAMIYGTLYRGKNGVVKKDGPPKKNSLRDVNDNKPSVWEQYYGVKAVQEGEVKYAAKPTDVPLFLPLLSAQSMFFCNRSVCVEAGGSEVKKRRSVFCEEPIPTRNCLSSRPLIILHSNALHCATCYIRAYVGQATSPFDRGALAQFTTLAPIERAALRVIRNLSTRTMRKKAPVRAPWAILRHVQRGLQRPPTSFSRTTDDDSFSTIHTLVQIALMQRQNSVKFRLKFVFSVGAPLCNCGFNSAVNWRLWGDLDARPCRRWCKNRDDVSVVLCIREACLIFTFDRWLAYYPTLLAKASERNGLESRSALQYLSSPGGRPEADFTLDVPRSELLSKRMKQDKKWRCRCRLLTSFLGLIFFLLSVMAVSLMLTRGKRMFGSMMVDSGAALGSTPGRLQVGSGSAPGRLWFGIGVDSGSTFGRSESFQVDFGSLQVGSESIPGVNMFRFIVLASCIAALASGKVVKQKLKIVVGEPEAQATHLGEVNVGFSDHGHSKSYASGAELTSLAHTSALQAKSAVQSQSTAGSQAAFGAKSSLAQAALGAAATAQAALVGKQVIVQGLEHQLQDAEHQLQAEIAQYQQTEQAAQAAQEAAQQSQQQVSALTAALAASQGGAQHAAKAAAEAAGAAAAQHAMIQEAKQRVAHLSQELHNALAGLQDTEISAQKAAAAAHVAQSNAAAAANAVASSAAESEIAGHDFGGSDGGYHH</sequence>
<dbReference type="Pfam" id="PF05335">
    <property type="entry name" value="DUF745"/>
    <property type="match status" value="1"/>
</dbReference>
<proteinExistence type="predicted"/>
<keyword evidence="3" id="KW-0472">Membrane</keyword>
<keyword evidence="1" id="KW-0175">Coiled coil</keyword>
<evidence type="ECO:0000256" key="1">
    <source>
        <dbReference type="SAM" id="Coils"/>
    </source>
</evidence>
<reference evidence="4" key="1">
    <citation type="journal article" date="2020" name="J Insects Food Feed">
        <title>The yellow mealworm (Tenebrio molitor) genome: a resource for the emerging insects as food and feed industry.</title>
        <authorList>
            <person name="Eriksson T."/>
            <person name="Andere A."/>
            <person name="Kelstrup H."/>
            <person name="Emery V."/>
            <person name="Picard C."/>
        </authorList>
    </citation>
    <scope>NUCLEOTIDE SEQUENCE</scope>
    <source>
        <strain evidence="4">Stoneville</strain>
        <tissue evidence="4">Whole head</tissue>
    </source>
</reference>
<protein>
    <submittedName>
        <fullName evidence="4">Uncharacterized protein</fullName>
    </submittedName>
</protein>
<evidence type="ECO:0000256" key="3">
    <source>
        <dbReference type="SAM" id="Phobius"/>
    </source>
</evidence>
<feature type="transmembrane region" description="Helical" evidence="3">
    <location>
        <begin position="1286"/>
        <end position="1308"/>
    </location>
</feature>
<dbReference type="InterPro" id="IPR007999">
    <property type="entry name" value="DUF745"/>
</dbReference>
<dbReference type="EMBL" id="JABDTM020026218">
    <property type="protein sequence ID" value="KAH0812205.1"/>
    <property type="molecule type" value="Genomic_DNA"/>
</dbReference>
<name>A0A8J6HCM2_TENMO</name>
<organism evidence="4 5">
    <name type="scientific">Tenebrio molitor</name>
    <name type="common">Yellow mealworm beetle</name>
    <dbReference type="NCBI Taxonomy" id="7067"/>
    <lineage>
        <taxon>Eukaryota</taxon>
        <taxon>Metazoa</taxon>
        <taxon>Ecdysozoa</taxon>
        <taxon>Arthropoda</taxon>
        <taxon>Hexapoda</taxon>
        <taxon>Insecta</taxon>
        <taxon>Pterygota</taxon>
        <taxon>Neoptera</taxon>
        <taxon>Endopterygota</taxon>
        <taxon>Coleoptera</taxon>
        <taxon>Polyphaga</taxon>
        <taxon>Cucujiformia</taxon>
        <taxon>Tenebrionidae</taxon>
        <taxon>Tenebrio</taxon>
    </lineage>
</organism>
<keyword evidence="3" id="KW-0812">Transmembrane</keyword>
<keyword evidence="5" id="KW-1185">Reference proteome</keyword>
<comment type="caution">
    <text evidence="4">The sequence shown here is derived from an EMBL/GenBank/DDBJ whole genome shotgun (WGS) entry which is preliminary data.</text>
</comment>
<evidence type="ECO:0000313" key="4">
    <source>
        <dbReference type="EMBL" id="KAH0812205.1"/>
    </source>
</evidence>
<evidence type="ECO:0000256" key="2">
    <source>
        <dbReference type="SAM" id="MobiDB-lite"/>
    </source>
</evidence>
<reference evidence="4" key="2">
    <citation type="submission" date="2021-08" db="EMBL/GenBank/DDBJ databases">
        <authorList>
            <person name="Eriksson T."/>
        </authorList>
    </citation>
    <scope>NUCLEOTIDE SEQUENCE</scope>
    <source>
        <strain evidence="4">Stoneville</strain>
        <tissue evidence="4">Whole head</tissue>
    </source>
</reference>
<dbReference type="PANTHER" id="PTHR37161">
    <property type="entry name" value="HDC10475"/>
    <property type="match status" value="1"/>
</dbReference>
<accession>A0A8J6HCM2</accession>
<evidence type="ECO:0000313" key="5">
    <source>
        <dbReference type="Proteomes" id="UP000719412"/>
    </source>
</evidence>